<feature type="region of interest" description="Disordered" evidence="1">
    <location>
        <begin position="75"/>
        <end position="154"/>
    </location>
</feature>
<dbReference type="KEGG" id="glo:Glov_2834"/>
<dbReference type="HOGENOM" id="CLU_094189_1_0_7"/>
<proteinExistence type="predicted"/>
<accession>B3E7X4</accession>
<evidence type="ECO:0000256" key="1">
    <source>
        <dbReference type="SAM" id="MobiDB-lite"/>
    </source>
</evidence>
<reference evidence="2 3" key="1">
    <citation type="submission" date="2008-05" db="EMBL/GenBank/DDBJ databases">
        <title>Complete sequence of chromosome of Geobacter lovleyi SZ.</title>
        <authorList>
            <consortium name="US DOE Joint Genome Institute"/>
            <person name="Lucas S."/>
            <person name="Copeland A."/>
            <person name="Lapidus A."/>
            <person name="Glavina del Rio T."/>
            <person name="Dalin E."/>
            <person name="Tice H."/>
            <person name="Bruce D."/>
            <person name="Goodwin L."/>
            <person name="Pitluck S."/>
            <person name="Chertkov O."/>
            <person name="Meincke L."/>
            <person name="Brettin T."/>
            <person name="Detter J.C."/>
            <person name="Han C."/>
            <person name="Tapia R."/>
            <person name="Kuske C.R."/>
            <person name="Schmutz J."/>
            <person name="Larimer F."/>
            <person name="Land M."/>
            <person name="Hauser L."/>
            <person name="Kyrpides N."/>
            <person name="Mikhailova N."/>
            <person name="Sung Y."/>
            <person name="Fletcher K.E."/>
            <person name="Ritalahti K.M."/>
            <person name="Loeffler F.E."/>
            <person name="Richardson P."/>
        </authorList>
    </citation>
    <scope>NUCLEOTIDE SEQUENCE [LARGE SCALE GENOMIC DNA]</scope>
    <source>
        <strain evidence="3">ATCC BAA-1151 / DSM 17278 / SZ</strain>
    </source>
</reference>
<feature type="compositionally biased region" description="Basic and acidic residues" evidence="1">
    <location>
        <begin position="75"/>
        <end position="85"/>
    </location>
</feature>
<evidence type="ECO:0000313" key="3">
    <source>
        <dbReference type="Proteomes" id="UP000002420"/>
    </source>
</evidence>
<dbReference type="Proteomes" id="UP000002420">
    <property type="component" value="Chromosome"/>
</dbReference>
<name>B3E7X4_TRIL1</name>
<dbReference type="STRING" id="398767.Glov_2834"/>
<dbReference type="EMBL" id="CP001089">
    <property type="protein sequence ID" value="ACD96547.1"/>
    <property type="molecule type" value="Genomic_DNA"/>
</dbReference>
<dbReference type="eggNOG" id="ENOG5032XYS">
    <property type="taxonomic scope" value="Bacteria"/>
</dbReference>
<evidence type="ECO:0000313" key="2">
    <source>
        <dbReference type="EMBL" id="ACD96547.1"/>
    </source>
</evidence>
<keyword evidence="3" id="KW-1185">Reference proteome</keyword>
<protein>
    <submittedName>
        <fullName evidence="2">Uncharacterized protein</fullName>
    </submittedName>
</protein>
<sequence>MLLGYNHNINYKGSVFHIQTEDSGVKNPHIITLLYREGVILCSKKTSYADILKIDNLEAVVEDLMKEQHKDMLRRLKSGEFDDKAFGAPQQQPPKAPPREPEEERSMPAPAPAVPVTAGSSGVDLLFQETVQPQSPNTPPPSKANEAPAKKQEAVSLDDAILNFFGASK</sequence>
<dbReference type="RefSeq" id="WP_012470876.1">
    <property type="nucleotide sequence ID" value="NC_010814.1"/>
</dbReference>
<organism evidence="2 3">
    <name type="scientific">Trichlorobacter lovleyi (strain ATCC BAA-1151 / DSM 17278 / SZ)</name>
    <name type="common">Geobacter lovleyi</name>
    <dbReference type="NCBI Taxonomy" id="398767"/>
    <lineage>
        <taxon>Bacteria</taxon>
        <taxon>Pseudomonadati</taxon>
        <taxon>Thermodesulfobacteriota</taxon>
        <taxon>Desulfuromonadia</taxon>
        <taxon>Geobacterales</taxon>
        <taxon>Geobacteraceae</taxon>
        <taxon>Trichlorobacter</taxon>
    </lineage>
</organism>
<dbReference type="AlphaFoldDB" id="B3E7X4"/>
<gene>
    <name evidence="2" type="ordered locus">Glov_2834</name>
</gene>
<feature type="compositionally biased region" description="Basic and acidic residues" evidence="1">
    <location>
        <begin position="97"/>
        <end position="106"/>
    </location>
</feature>